<organism evidence="1 2">
    <name type="scientific">Vitis vinifera</name>
    <name type="common">Grape</name>
    <dbReference type="NCBI Taxonomy" id="29760"/>
    <lineage>
        <taxon>Eukaryota</taxon>
        <taxon>Viridiplantae</taxon>
        <taxon>Streptophyta</taxon>
        <taxon>Embryophyta</taxon>
        <taxon>Tracheophyta</taxon>
        <taxon>Spermatophyta</taxon>
        <taxon>Magnoliopsida</taxon>
        <taxon>eudicotyledons</taxon>
        <taxon>Gunneridae</taxon>
        <taxon>Pentapetalae</taxon>
        <taxon>rosids</taxon>
        <taxon>Vitales</taxon>
        <taxon>Vitaceae</taxon>
        <taxon>Viteae</taxon>
        <taxon>Vitis</taxon>
    </lineage>
</organism>
<proteinExistence type="predicted"/>
<gene>
    <name evidence="1" type="ORF">CK203_064286</name>
</gene>
<evidence type="ECO:0000313" key="1">
    <source>
        <dbReference type="EMBL" id="RVW68916.1"/>
    </source>
</evidence>
<reference evidence="1 2" key="1">
    <citation type="journal article" date="2018" name="PLoS Genet.">
        <title>Population sequencing reveals clonal diversity and ancestral inbreeding in the grapevine cultivar Chardonnay.</title>
        <authorList>
            <person name="Roach M.J."/>
            <person name="Johnson D.L."/>
            <person name="Bohlmann J."/>
            <person name="van Vuuren H.J."/>
            <person name="Jones S.J."/>
            <person name="Pretorius I.S."/>
            <person name="Schmidt S.A."/>
            <person name="Borneman A.R."/>
        </authorList>
    </citation>
    <scope>NUCLEOTIDE SEQUENCE [LARGE SCALE GENOMIC DNA]</scope>
    <source>
        <strain evidence="2">cv. Chardonnay</strain>
        <tissue evidence="1">Leaf</tissue>
    </source>
</reference>
<name>A0A438G9N3_VITVI</name>
<accession>A0A438G9N3</accession>
<comment type="caution">
    <text evidence="1">The sequence shown here is derived from an EMBL/GenBank/DDBJ whole genome shotgun (WGS) entry which is preliminary data.</text>
</comment>
<sequence length="98" mass="11361">MAALLYFEEKVHRKKLLRAMLFHFSSQIAMQILEHLGYPSSLSLSADAFARDIHSRQMDEYDSIWCRARSPSWTRDPEEPQLVEIPADMRAPALQCPL</sequence>
<dbReference type="EMBL" id="QGNW01000514">
    <property type="protein sequence ID" value="RVW68916.1"/>
    <property type="molecule type" value="Genomic_DNA"/>
</dbReference>
<evidence type="ECO:0000313" key="2">
    <source>
        <dbReference type="Proteomes" id="UP000288805"/>
    </source>
</evidence>
<dbReference type="Proteomes" id="UP000288805">
    <property type="component" value="Unassembled WGS sequence"/>
</dbReference>
<dbReference type="AlphaFoldDB" id="A0A438G9N3"/>
<protein>
    <submittedName>
        <fullName evidence="1">Uncharacterized protein</fullName>
    </submittedName>
</protein>